<dbReference type="GO" id="GO:0003949">
    <property type="term" value="F:1-(5-phosphoribosyl)-5-[(5-phosphoribosylamino)methylideneamino]imidazole-4-carboxamide isomerase activity"/>
    <property type="evidence" value="ECO:0007669"/>
    <property type="project" value="UniProtKB-EC"/>
</dbReference>
<keyword evidence="8" id="KW-0368">Histidine biosynthesis</keyword>
<dbReference type="GO" id="GO:0000105">
    <property type="term" value="P:L-histidine biosynthetic process"/>
    <property type="evidence" value="ECO:0007669"/>
    <property type="project" value="UniProtKB-UniPathway"/>
</dbReference>
<protein>
    <recommendedName>
        <fullName evidence="5">1-(5-phosphoribosyl)-5-[(5-phosphoribosylamino)methylideneamino]imidazole-4-carboxamideisomerase</fullName>
        <ecNumber evidence="5">5.3.1.16</ecNumber>
    </recommendedName>
</protein>
<dbReference type="HAMAP" id="MF_01014">
    <property type="entry name" value="HisA"/>
    <property type="match status" value="1"/>
</dbReference>
<proteinExistence type="inferred from homology"/>
<accession>A0A381NF69</accession>
<evidence type="ECO:0000256" key="9">
    <source>
        <dbReference type="ARBA" id="ARBA00023235"/>
    </source>
</evidence>
<dbReference type="InterPro" id="IPR011060">
    <property type="entry name" value="RibuloseP-bd_barrel"/>
</dbReference>
<comment type="pathway">
    <text evidence="3">Amino-acid biosynthesis; L-histidine biosynthesis; L-histidine from 5-phospho-alpha-D-ribose 1-diphosphate: step 4/9.</text>
</comment>
<keyword evidence="9" id="KW-0413">Isomerase</keyword>
<dbReference type="InterPro" id="IPR044524">
    <property type="entry name" value="Isoase_HisA-like"/>
</dbReference>
<evidence type="ECO:0000256" key="2">
    <source>
        <dbReference type="ARBA" id="ARBA00004496"/>
    </source>
</evidence>
<evidence type="ECO:0000256" key="1">
    <source>
        <dbReference type="ARBA" id="ARBA00000901"/>
    </source>
</evidence>
<dbReference type="Gene3D" id="3.20.20.70">
    <property type="entry name" value="Aldolase class I"/>
    <property type="match status" value="1"/>
</dbReference>
<organism evidence="10">
    <name type="scientific">marine metagenome</name>
    <dbReference type="NCBI Taxonomy" id="408172"/>
    <lineage>
        <taxon>unclassified sequences</taxon>
        <taxon>metagenomes</taxon>
        <taxon>ecological metagenomes</taxon>
    </lineage>
</organism>
<evidence type="ECO:0000256" key="3">
    <source>
        <dbReference type="ARBA" id="ARBA00005133"/>
    </source>
</evidence>
<keyword evidence="7" id="KW-0028">Amino-acid biosynthesis</keyword>
<reference evidence="10" key="1">
    <citation type="submission" date="2018-05" db="EMBL/GenBank/DDBJ databases">
        <authorList>
            <person name="Lanie J.A."/>
            <person name="Ng W.-L."/>
            <person name="Kazmierczak K.M."/>
            <person name="Andrzejewski T.M."/>
            <person name="Davidsen T.M."/>
            <person name="Wayne K.J."/>
            <person name="Tettelin H."/>
            <person name="Glass J.I."/>
            <person name="Rusch D."/>
            <person name="Podicherti R."/>
            <person name="Tsui H.-C.T."/>
            <person name="Winkler M.E."/>
        </authorList>
    </citation>
    <scope>NUCLEOTIDE SEQUENCE</scope>
</reference>
<dbReference type="InterPro" id="IPR013785">
    <property type="entry name" value="Aldolase_TIM"/>
</dbReference>
<dbReference type="InterPro" id="IPR006062">
    <property type="entry name" value="His_biosynth"/>
</dbReference>
<sequence>MDDSTVFSSDPVQMAGRWVNKGARRLHIVDLNGAFVGSMVNAEIVTAITSAYPAVVVQIGGGIRDMQSVQFYIDAGVNYVIIGTQAVKEPEFVREACLAYPGQIIVGVDAINGKVATDGWTDVSALNAIELAQKFAGFGVAAIVYTDISRDGMMKGVNVEATVELAEKSSIPVIASGGIAKLADIVDLKVAANIKTGAGIIGAISGRALYEGELDLKEAQAYCDGPYG</sequence>
<comment type="similarity">
    <text evidence="4">Belongs to the HisA/HisF family.</text>
</comment>
<dbReference type="EMBL" id="UINC01000321">
    <property type="protein sequence ID" value="SUZ53225.1"/>
    <property type="molecule type" value="Genomic_DNA"/>
</dbReference>
<dbReference type="GO" id="GO:0000162">
    <property type="term" value="P:L-tryptophan biosynthetic process"/>
    <property type="evidence" value="ECO:0007669"/>
    <property type="project" value="TreeGrafter"/>
</dbReference>
<dbReference type="AlphaFoldDB" id="A0A381NF69"/>
<dbReference type="PANTHER" id="PTHR43090">
    <property type="entry name" value="1-(5-PHOSPHORIBOSYL)-5-[(5-PHOSPHORIBOSYLAMINO)METHYLIDENEAMINO] IMIDAZOLE-4-CARBOXAMIDE ISOMERASE"/>
    <property type="match status" value="1"/>
</dbReference>
<gene>
    <name evidence="10" type="ORF">METZ01_LOCUS6079</name>
</gene>
<dbReference type="FunFam" id="3.20.20.70:FF:000009">
    <property type="entry name" value="1-(5-phosphoribosyl)-5-[(5-phosphoribosylamino)methylideneamino] imidazole-4-carboxamide isomerase"/>
    <property type="match status" value="1"/>
</dbReference>
<evidence type="ECO:0000256" key="6">
    <source>
        <dbReference type="ARBA" id="ARBA00022490"/>
    </source>
</evidence>
<name>A0A381NF69_9ZZZZ</name>
<evidence type="ECO:0000256" key="5">
    <source>
        <dbReference type="ARBA" id="ARBA00012550"/>
    </source>
</evidence>
<evidence type="ECO:0000256" key="8">
    <source>
        <dbReference type="ARBA" id="ARBA00023102"/>
    </source>
</evidence>
<dbReference type="GO" id="GO:0005737">
    <property type="term" value="C:cytoplasm"/>
    <property type="evidence" value="ECO:0007669"/>
    <property type="project" value="UniProtKB-SubCell"/>
</dbReference>
<dbReference type="SUPFAM" id="SSF51366">
    <property type="entry name" value="Ribulose-phoshate binding barrel"/>
    <property type="match status" value="1"/>
</dbReference>
<keyword evidence="6" id="KW-0963">Cytoplasm</keyword>
<dbReference type="Pfam" id="PF00977">
    <property type="entry name" value="His_biosynth"/>
    <property type="match status" value="1"/>
</dbReference>
<evidence type="ECO:0000256" key="7">
    <source>
        <dbReference type="ARBA" id="ARBA00022605"/>
    </source>
</evidence>
<dbReference type="InterPro" id="IPR023016">
    <property type="entry name" value="HisA/PriA"/>
</dbReference>
<evidence type="ECO:0000256" key="4">
    <source>
        <dbReference type="ARBA" id="ARBA00009667"/>
    </source>
</evidence>
<dbReference type="PANTHER" id="PTHR43090:SF2">
    <property type="entry name" value="1-(5-PHOSPHORIBOSYL)-5-[(5-PHOSPHORIBOSYLAMINO)METHYLIDENEAMINO] IMIDAZOLE-4-CARBOXAMIDE ISOMERASE"/>
    <property type="match status" value="1"/>
</dbReference>
<comment type="subcellular location">
    <subcellularLocation>
        <location evidence="2">Cytoplasm</location>
    </subcellularLocation>
</comment>
<dbReference type="UniPathway" id="UPA00031">
    <property type="reaction ID" value="UER00009"/>
</dbReference>
<dbReference type="EC" id="5.3.1.16" evidence="5"/>
<evidence type="ECO:0000313" key="10">
    <source>
        <dbReference type="EMBL" id="SUZ53225.1"/>
    </source>
</evidence>
<comment type="catalytic activity">
    <reaction evidence="1">
        <text>1-(5-phospho-beta-D-ribosyl)-5-[(5-phospho-beta-D-ribosylamino)methylideneamino]imidazole-4-carboxamide = 5-[(5-phospho-1-deoxy-D-ribulos-1-ylimino)methylamino]-1-(5-phospho-beta-D-ribosyl)imidazole-4-carboxamide</text>
        <dbReference type="Rhea" id="RHEA:15469"/>
        <dbReference type="ChEBI" id="CHEBI:58435"/>
        <dbReference type="ChEBI" id="CHEBI:58525"/>
        <dbReference type="EC" id="5.3.1.16"/>
    </reaction>
</comment>
<dbReference type="CDD" id="cd04732">
    <property type="entry name" value="HisA"/>
    <property type="match status" value="1"/>
</dbReference>